<dbReference type="InterPro" id="IPR011006">
    <property type="entry name" value="CheY-like_superfamily"/>
</dbReference>
<comment type="caution">
    <text evidence="4">The sequence shown here is derived from an EMBL/GenBank/DDBJ whole genome shotgun (WGS) entry which is preliminary data.</text>
</comment>
<dbReference type="PROSITE" id="PS50110">
    <property type="entry name" value="RESPONSE_REGULATORY"/>
    <property type="match status" value="1"/>
</dbReference>
<evidence type="ECO:0000256" key="1">
    <source>
        <dbReference type="PROSITE-ProRule" id="PRU00169"/>
    </source>
</evidence>
<name>A0ABS5VYW7_9BACT</name>
<dbReference type="Gene3D" id="2.40.50.1020">
    <property type="entry name" value="LytTr DNA-binding domain"/>
    <property type="match status" value="1"/>
</dbReference>
<dbReference type="SMART" id="SM00448">
    <property type="entry name" value="REC"/>
    <property type="match status" value="1"/>
</dbReference>
<dbReference type="SMART" id="SM00850">
    <property type="entry name" value="LytTR"/>
    <property type="match status" value="1"/>
</dbReference>
<dbReference type="PANTHER" id="PTHR37299">
    <property type="entry name" value="TRANSCRIPTIONAL REGULATOR-RELATED"/>
    <property type="match status" value="1"/>
</dbReference>
<dbReference type="Proteomes" id="UP000772618">
    <property type="component" value="Unassembled WGS sequence"/>
</dbReference>
<dbReference type="InterPro" id="IPR046947">
    <property type="entry name" value="LytR-like"/>
</dbReference>
<evidence type="ECO:0000313" key="4">
    <source>
        <dbReference type="EMBL" id="MBT1706521.1"/>
    </source>
</evidence>
<dbReference type="SUPFAM" id="SSF52172">
    <property type="entry name" value="CheY-like"/>
    <property type="match status" value="1"/>
</dbReference>
<reference evidence="4 5" key="1">
    <citation type="submission" date="2021-05" db="EMBL/GenBank/DDBJ databases">
        <title>A Polyphasic approach of four new species of the genus Ohtaekwangia: Ohtaekwangia histidinii sp. nov., Ohtaekwangia cretensis sp. nov., Ohtaekwangia indiensis sp. nov., Ohtaekwangia reichenbachii sp. nov. from diverse environment.</title>
        <authorList>
            <person name="Octaviana S."/>
        </authorList>
    </citation>
    <scope>NUCLEOTIDE SEQUENCE [LARGE SCALE GENOMIC DNA]</scope>
    <source>
        <strain evidence="4 5">PWU20</strain>
    </source>
</reference>
<gene>
    <name evidence="4" type="ORF">KK060_24825</name>
</gene>
<feature type="modified residue" description="4-aspartylphosphate" evidence="1">
    <location>
        <position position="54"/>
    </location>
</feature>
<dbReference type="InterPro" id="IPR001789">
    <property type="entry name" value="Sig_transdc_resp-reg_receiver"/>
</dbReference>
<dbReference type="PANTHER" id="PTHR37299:SF1">
    <property type="entry name" value="STAGE 0 SPORULATION PROTEIN A HOMOLOG"/>
    <property type="match status" value="1"/>
</dbReference>
<dbReference type="RefSeq" id="WP_254157928.1">
    <property type="nucleotide sequence ID" value="NZ_JAHESD010000134.1"/>
</dbReference>
<dbReference type="Gene3D" id="3.40.50.2300">
    <property type="match status" value="1"/>
</dbReference>
<keyword evidence="1" id="KW-0597">Phosphoprotein</keyword>
<evidence type="ECO:0000259" key="3">
    <source>
        <dbReference type="PROSITE" id="PS50930"/>
    </source>
</evidence>
<keyword evidence="5" id="KW-1185">Reference proteome</keyword>
<evidence type="ECO:0000259" key="2">
    <source>
        <dbReference type="PROSITE" id="PS50110"/>
    </source>
</evidence>
<feature type="domain" description="HTH LytTR-type" evidence="3">
    <location>
        <begin position="139"/>
        <end position="207"/>
    </location>
</feature>
<feature type="domain" description="Response regulatory" evidence="2">
    <location>
        <begin position="3"/>
        <end position="114"/>
    </location>
</feature>
<dbReference type="InterPro" id="IPR007492">
    <property type="entry name" value="LytTR_DNA-bd_dom"/>
</dbReference>
<sequence length="237" mass="27108">MVKCIIADDEMLSLELLESYLQKIDNYRVIAKCKNGVEVFNILKSERADLLFLDIQMPLLTGIELAKSLKELPPVIFTTAFREYAVDSYELNAIDYLLKPVSFDRFLKAIHKFESTRVPIGGSSFQSSEPVAAPANPFIYVKSGKKTVKIHLKDILFIEGAKEFVKIKTTFGEVMTYQTLQDFERRLPDSVFLRIHRSYIIAIEHIRAYSATHVQVEDIELPIGHSYQRMVASVLKN</sequence>
<accession>A0ABS5VYW7</accession>
<dbReference type="Pfam" id="PF00072">
    <property type="entry name" value="Response_reg"/>
    <property type="match status" value="1"/>
</dbReference>
<proteinExistence type="predicted"/>
<organism evidence="4 5">
    <name type="scientific">Chryseosolibacter indicus</name>
    <dbReference type="NCBI Taxonomy" id="2782351"/>
    <lineage>
        <taxon>Bacteria</taxon>
        <taxon>Pseudomonadati</taxon>
        <taxon>Bacteroidota</taxon>
        <taxon>Cytophagia</taxon>
        <taxon>Cytophagales</taxon>
        <taxon>Chryseotaleaceae</taxon>
        <taxon>Chryseosolibacter</taxon>
    </lineage>
</organism>
<evidence type="ECO:0000313" key="5">
    <source>
        <dbReference type="Proteomes" id="UP000772618"/>
    </source>
</evidence>
<protein>
    <submittedName>
        <fullName evidence="4">LytTR family DNA-binding domain-containing protein</fullName>
    </submittedName>
</protein>
<dbReference type="EMBL" id="JAHESD010000134">
    <property type="protein sequence ID" value="MBT1706521.1"/>
    <property type="molecule type" value="Genomic_DNA"/>
</dbReference>
<dbReference type="Pfam" id="PF04397">
    <property type="entry name" value="LytTR"/>
    <property type="match status" value="1"/>
</dbReference>
<dbReference type="GO" id="GO:0003677">
    <property type="term" value="F:DNA binding"/>
    <property type="evidence" value="ECO:0007669"/>
    <property type="project" value="UniProtKB-KW"/>
</dbReference>
<keyword evidence="4" id="KW-0238">DNA-binding</keyword>
<dbReference type="PROSITE" id="PS50930">
    <property type="entry name" value="HTH_LYTTR"/>
    <property type="match status" value="1"/>
</dbReference>